<dbReference type="Gene3D" id="2.60.200.20">
    <property type="match status" value="1"/>
</dbReference>
<dbReference type="SMART" id="SM00225">
    <property type="entry name" value="BTB"/>
    <property type="match status" value="1"/>
</dbReference>
<evidence type="ECO:0000256" key="1">
    <source>
        <dbReference type="SAM" id="MobiDB-lite"/>
    </source>
</evidence>
<dbReference type="AlphaFoldDB" id="A0A8J6C4E1"/>
<organism evidence="3 4">
    <name type="scientific">Diacronema lutheri</name>
    <name type="common">Unicellular marine alga</name>
    <name type="synonym">Monochrysis lutheri</name>
    <dbReference type="NCBI Taxonomy" id="2081491"/>
    <lineage>
        <taxon>Eukaryota</taxon>
        <taxon>Haptista</taxon>
        <taxon>Haptophyta</taxon>
        <taxon>Pavlovophyceae</taxon>
        <taxon>Pavlovales</taxon>
        <taxon>Pavlovaceae</taxon>
        <taxon>Diacronema</taxon>
    </lineage>
</organism>
<feature type="compositionally biased region" description="Low complexity" evidence="1">
    <location>
        <begin position="454"/>
        <end position="465"/>
    </location>
</feature>
<dbReference type="OrthoDB" id="6434910at2759"/>
<dbReference type="Gene3D" id="3.30.710.10">
    <property type="entry name" value="Potassium Channel Kv1.1, Chain A"/>
    <property type="match status" value="1"/>
</dbReference>
<dbReference type="InterPro" id="IPR011333">
    <property type="entry name" value="SKP1/BTB/POZ_sf"/>
</dbReference>
<dbReference type="InterPro" id="IPR011705">
    <property type="entry name" value="BACK"/>
</dbReference>
<dbReference type="Pfam" id="PF00651">
    <property type="entry name" value="BTB"/>
    <property type="match status" value="1"/>
</dbReference>
<dbReference type="Pfam" id="PF07707">
    <property type="entry name" value="BACK"/>
    <property type="match status" value="1"/>
</dbReference>
<dbReference type="InterPro" id="IPR000253">
    <property type="entry name" value="FHA_dom"/>
</dbReference>
<gene>
    <name evidence="3" type="ORF">KFE25_001250</name>
</gene>
<dbReference type="Gene3D" id="1.25.40.420">
    <property type="match status" value="1"/>
</dbReference>
<dbReference type="Pfam" id="PF00498">
    <property type="entry name" value="FHA"/>
    <property type="match status" value="1"/>
</dbReference>
<dbReference type="PANTHER" id="PTHR24410:SF23">
    <property type="entry name" value="BTB DOMAIN-CONTAINING PROTEIN-RELATED"/>
    <property type="match status" value="1"/>
</dbReference>
<sequence>MARRVRGDEDVESPVEAPAPKRRRLASSNVILRPPSELRESLELLYARLQGEPDEAAAAAADASLQSEMVVVRTLGARGQRSFRCLRSLLASASRPLAAMLYGSDRLRMRESDACSITLHAVEPSTFELLLHYLHGKGLQLEVNSAVALYSLADYYDITSLREACSDFLEAGVRPNALVWWLALARELQCQRLGARCREMLQAELVAVDATDPRFRALPEEDLVAAIQSSAVVCTGERDVWDIVQRWAAGRPDQAGALERLAQHIRWPLMDTAYLQSLDHARCSRSHAYQVPLIAEALHYQRATPAVRKELLDSLGLRATPRQYLLGELVVFDRTGASSDEPRPIKPGDEYTVGRSRRSDLIFANPFVSSTHCRIYIDEVGEGASRELEVKLKDVSSNGAYVNAELVGRDNVVSLKHGDRISVVRPQGVHGEAAGGGNAMMGYILFRQRRPPARGADASASKAASITPATEAHDVALAPGEDGGVTRDA</sequence>
<evidence type="ECO:0000313" key="3">
    <source>
        <dbReference type="EMBL" id="KAG8461632.1"/>
    </source>
</evidence>
<reference evidence="3" key="1">
    <citation type="submission" date="2021-05" db="EMBL/GenBank/DDBJ databases">
        <title>The genome of the haptophyte Pavlova lutheri (Diacronema luteri, Pavlovales) - a model for lipid biosynthesis in eukaryotic algae.</title>
        <authorList>
            <person name="Hulatt C.J."/>
            <person name="Posewitz M.C."/>
        </authorList>
    </citation>
    <scope>NUCLEOTIDE SEQUENCE</scope>
    <source>
        <strain evidence="3">NIVA-4/92</strain>
    </source>
</reference>
<accession>A0A8J6C4E1</accession>
<evidence type="ECO:0000259" key="2">
    <source>
        <dbReference type="PROSITE" id="PS50006"/>
    </source>
</evidence>
<dbReference type="SMART" id="SM00240">
    <property type="entry name" value="FHA"/>
    <property type="match status" value="1"/>
</dbReference>
<dbReference type="SUPFAM" id="SSF54695">
    <property type="entry name" value="POZ domain"/>
    <property type="match status" value="1"/>
</dbReference>
<dbReference type="PANTHER" id="PTHR24410">
    <property type="entry name" value="HL07962P-RELATED"/>
    <property type="match status" value="1"/>
</dbReference>
<dbReference type="InterPro" id="IPR008984">
    <property type="entry name" value="SMAD_FHA_dom_sf"/>
</dbReference>
<feature type="region of interest" description="Disordered" evidence="1">
    <location>
        <begin position="454"/>
        <end position="489"/>
    </location>
</feature>
<feature type="domain" description="FHA" evidence="2">
    <location>
        <begin position="351"/>
        <end position="407"/>
    </location>
</feature>
<dbReference type="Proteomes" id="UP000751190">
    <property type="component" value="Unassembled WGS sequence"/>
</dbReference>
<dbReference type="EMBL" id="JAGTXO010000024">
    <property type="protein sequence ID" value="KAG8461632.1"/>
    <property type="molecule type" value="Genomic_DNA"/>
</dbReference>
<comment type="caution">
    <text evidence="3">The sequence shown here is derived from an EMBL/GenBank/DDBJ whole genome shotgun (WGS) entry which is preliminary data.</text>
</comment>
<proteinExistence type="predicted"/>
<evidence type="ECO:0000313" key="4">
    <source>
        <dbReference type="Proteomes" id="UP000751190"/>
    </source>
</evidence>
<dbReference type="InterPro" id="IPR000210">
    <property type="entry name" value="BTB/POZ_dom"/>
</dbReference>
<feature type="region of interest" description="Disordered" evidence="1">
    <location>
        <begin position="1"/>
        <end position="22"/>
    </location>
</feature>
<dbReference type="SMART" id="SM00875">
    <property type="entry name" value="BACK"/>
    <property type="match status" value="1"/>
</dbReference>
<name>A0A8J6C4E1_DIALT</name>
<dbReference type="SUPFAM" id="SSF49879">
    <property type="entry name" value="SMAD/FHA domain"/>
    <property type="match status" value="1"/>
</dbReference>
<dbReference type="InterPro" id="IPR051481">
    <property type="entry name" value="BTB-POZ/Galectin-3-binding"/>
</dbReference>
<protein>
    <recommendedName>
        <fullName evidence="2">FHA domain-containing protein</fullName>
    </recommendedName>
</protein>
<keyword evidence="4" id="KW-1185">Reference proteome</keyword>
<dbReference type="PROSITE" id="PS50006">
    <property type="entry name" value="FHA_DOMAIN"/>
    <property type="match status" value="1"/>
</dbReference>